<feature type="region of interest" description="Disordered" evidence="1">
    <location>
        <begin position="1"/>
        <end position="34"/>
    </location>
</feature>
<gene>
    <name evidence="2" type="ORF">DPMN_106765</name>
</gene>
<dbReference type="Proteomes" id="UP000828390">
    <property type="component" value="Unassembled WGS sequence"/>
</dbReference>
<reference evidence="2" key="1">
    <citation type="journal article" date="2019" name="bioRxiv">
        <title>The Genome of the Zebra Mussel, Dreissena polymorpha: A Resource for Invasive Species Research.</title>
        <authorList>
            <person name="McCartney M.A."/>
            <person name="Auch B."/>
            <person name="Kono T."/>
            <person name="Mallez S."/>
            <person name="Zhang Y."/>
            <person name="Obille A."/>
            <person name="Becker A."/>
            <person name="Abrahante J.E."/>
            <person name="Garbe J."/>
            <person name="Badalamenti J.P."/>
            <person name="Herman A."/>
            <person name="Mangelson H."/>
            <person name="Liachko I."/>
            <person name="Sullivan S."/>
            <person name="Sone E.D."/>
            <person name="Koren S."/>
            <person name="Silverstein K.A.T."/>
            <person name="Beckman K.B."/>
            <person name="Gohl D.M."/>
        </authorList>
    </citation>
    <scope>NUCLEOTIDE SEQUENCE</scope>
    <source>
        <strain evidence="2">Duluth1</strain>
        <tissue evidence="2">Whole animal</tissue>
    </source>
</reference>
<proteinExistence type="predicted"/>
<feature type="compositionally biased region" description="Low complexity" evidence="1">
    <location>
        <begin position="1"/>
        <end position="12"/>
    </location>
</feature>
<dbReference type="EMBL" id="JAIWYP010000004">
    <property type="protein sequence ID" value="KAH3833455.1"/>
    <property type="molecule type" value="Genomic_DNA"/>
</dbReference>
<accession>A0A9D4K5N3</accession>
<evidence type="ECO:0000256" key="1">
    <source>
        <dbReference type="SAM" id="MobiDB-lite"/>
    </source>
</evidence>
<evidence type="ECO:0000313" key="3">
    <source>
        <dbReference type="Proteomes" id="UP000828390"/>
    </source>
</evidence>
<organism evidence="2 3">
    <name type="scientific">Dreissena polymorpha</name>
    <name type="common">Zebra mussel</name>
    <name type="synonym">Mytilus polymorpha</name>
    <dbReference type="NCBI Taxonomy" id="45954"/>
    <lineage>
        <taxon>Eukaryota</taxon>
        <taxon>Metazoa</taxon>
        <taxon>Spiralia</taxon>
        <taxon>Lophotrochozoa</taxon>
        <taxon>Mollusca</taxon>
        <taxon>Bivalvia</taxon>
        <taxon>Autobranchia</taxon>
        <taxon>Heteroconchia</taxon>
        <taxon>Euheterodonta</taxon>
        <taxon>Imparidentia</taxon>
        <taxon>Neoheterodontei</taxon>
        <taxon>Myida</taxon>
        <taxon>Dreissenoidea</taxon>
        <taxon>Dreissenidae</taxon>
        <taxon>Dreissena</taxon>
    </lineage>
</organism>
<comment type="caution">
    <text evidence="2">The sequence shown here is derived from an EMBL/GenBank/DDBJ whole genome shotgun (WGS) entry which is preliminary data.</text>
</comment>
<name>A0A9D4K5N3_DREPO</name>
<dbReference type="AlphaFoldDB" id="A0A9D4K5N3"/>
<protein>
    <submittedName>
        <fullName evidence="2">Uncharacterized protein</fullName>
    </submittedName>
</protein>
<reference evidence="2" key="2">
    <citation type="submission" date="2020-11" db="EMBL/GenBank/DDBJ databases">
        <authorList>
            <person name="McCartney M.A."/>
            <person name="Auch B."/>
            <person name="Kono T."/>
            <person name="Mallez S."/>
            <person name="Becker A."/>
            <person name="Gohl D.M."/>
            <person name="Silverstein K.A.T."/>
            <person name="Koren S."/>
            <person name="Bechman K.B."/>
            <person name="Herman A."/>
            <person name="Abrahante J.E."/>
            <person name="Garbe J."/>
        </authorList>
    </citation>
    <scope>NUCLEOTIDE SEQUENCE</scope>
    <source>
        <strain evidence="2">Duluth1</strain>
        <tissue evidence="2">Whole animal</tissue>
    </source>
</reference>
<sequence>MPNKNNSSNVSKPGASPTSACNEKGGSVGDEKVGIKQKNIIEEEIKFNNRREHYC</sequence>
<keyword evidence="3" id="KW-1185">Reference proteome</keyword>
<evidence type="ECO:0000313" key="2">
    <source>
        <dbReference type="EMBL" id="KAH3833455.1"/>
    </source>
</evidence>
<feature type="non-terminal residue" evidence="2">
    <location>
        <position position="55"/>
    </location>
</feature>